<feature type="non-terminal residue" evidence="1">
    <location>
        <position position="150"/>
    </location>
</feature>
<proteinExistence type="predicted"/>
<gene>
    <name evidence="1" type="ORF">PGIGA_G00172260</name>
</gene>
<reference evidence="1 2" key="1">
    <citation type="journal article" date="2022" name="bioRxiv">
        <title>An ancient truncated duplication of the anti-Mullerian hormone receptor type 2 gene is a potential conserved master sex determinant in the Pangasiidae catfish family.</title>
        <authorList>
            <person name="Wen M."/>
            <person name="Pan Q."/>
            <person name="Jouanno E."/>
            <person name="Montfort J."/>
            <person name="Zahm M."/>
            <person name="Cabau C."/>
            <person name="Klopp C."/>
            <person name="Iampietro C."/>
            <person name="Roques C."/>
            <person name="Bouchez O."/>
            <person name="Castinel A."/>
            <person name="Donnadieu C."/>
            <person name="Parrinello H."/>
            <person name="Poncet C."/>
            <person name="Belmonte E."/>
            <person name="Gautier V."/>
            <person name="Avarre J.-C."/>
            <person name="Dugue R."/>
            <person name="Gustiano R."/>
            <person name="Ha T.T.T."/>
            <person name="Campet M."/>
            <person name="Sriphairoj K."/>
            <person name="Ribolli J."/>
            <person name="de Almeida F.L."/>
            <person name="Desvignes T."/>
            <person name="Postlethwait J.H."/>
            <person name="Bucao C.F."/>
            <person name="Robinson-Rechavi M."/>
            <person name="Bobe J."/>
            <person name="Herpin A."/>
            <person name="Guiguen Y."/>
        </authorList>
    </citation>
    <scope>NUCLEOTIDE SEQUENCE [LARGE SCALE GENOMIC DNA]</scope>
    <source>
        <strain evidence="1">YG-Dec2019</strain>
    </source>
</reference>
<name>A0ACC5XTV7_PANGG</name>
<evidence type="ECO:0000313" key="1">
    <source>
        <dbReference type="EMBL" id="MCI4394748.1"/>
    </source>
</evidence>
<organism evidence="1 2">
    <name type="scientific">Pangasianodon gigas</name>
    <name type="common">Mekong giant catfish</name>
    <name type="synonym">Pangasius gigas</name>
    <dbReference type="NCBI Taxonomy" id="30993"/>
    <lineage>
        <taxon>Eukaryota</taxon>
        <taxon>Metazoa</taxon>
        <taxon>Chordata</taxon>
        <taxon>Craniata</taxon>
        <taxon>Vertebrata</taxon>
        <taxon>Euteleostomi</taxon>
        <taxon>Actinopterygii</taxon>
        <taxon>Neopterygii</taxon>
        <taxon>Teleostei</taxon>
        <taxon>Ostariophysi</taxon>
        <taxon>Siluriformes</taxon>
        <taxon>Pangasiidae</taxon>
        <taxon>Pangasianodon</taxon>
    </lineage>
</organism>
<dbReference type="EMBL" id="CM040480">
    <property type="protein sequence ID" value="MCI4394748.1"/>
    <property type="molecule type" value="Genomic_DNA"/>
</dbReference>
<protein>
    <submittedName>
        <fullName evidence="1">Uncharacterized protein</fullName>
    </submittedName>
</protein>
<sequence>MVNAKAITEFLRKSVRNLGIFSLILAALEQLLDDQFICPCERVYNVVTCVLYAVVPSIACFFFTWFVEDGKMKDNSVCCKLLYSILAVLVWLCIFFFDGRYLACGLSYWRSVYAEGTLQGSELTFKWCKPSGPVNEVPYAETQEKTLKWM</sequence>
<keyword evidence="2" id="KW-1185">Reference proteome</keyword>
<dbReference type="Proteomes" id="UP000829447">
    <property type="component" value="Linkage Group LG27"/>
</dbReference>
<accession>A0ACC5XTV7</accession>
<comment type="caution">
    <text evidence="1">The sequence shown here is derived from an EMBL/GenBank/DDBJ whole genome shotgun (WGS) entry which is preliminary data.</text>
</comment>
<evidence type="ECO:0000313" key="2">
    <source>
        <dbReference type="Proteomes" id="UP000829447"/>
    </source>
</evidence>